<proteinExistence type="predicted"/>
<feature type="compositionally biased region" description="Basic and acidic residues" evidence="1">
    <location>
        <begin position="349"/>
        <end position="359"/>
    </location>
</feature>
<name>A0A2H3D731_ARMGA</name>
<feature type="region of interest" description="Disordered" evidence="1">
    <location>
        <begin position="418"/>
        <end position="446"/>
    </location>
</feature>
<feature type="compositionally biased region" description="Basic and acidic residues" evidence="1">
    <location>
        <begin position="35"/>
        <end position="52"/>
    </location>
</feature>
<dbReference type="EMBL" id="KZ293679">
    <property type="protein sequence ID" value="PBK87232.1"/>
    <property type="molecule type" value="Genomic_DNA"/>
</dbReference>
<dbReference type="AlphaFoldDB" id="A0A2H3D731"/>
<feature type="compositionally biased region" description="Low complexity" evidence="1">
    <location>
        <begin position="12"/>
        <end position="24"/>
    </location>
</feature>
<dbReference type="OrthoDB" id="3028353at2759"/>
<dbReference type="OMA" id="FETHAHS"/>
<evidence type="ECO:0000313" key="2">
    <source>
        <dbReference type="EMBL" id="PBK87232.1"/>
    </source>
</evidence>
<gene>
    <name evidence="2" type="ORF">ARMGADRAFT_1168606</name>
</gene>
<feature type="compositionally biased region" description="Low complexity" evidence="1">
    <location>
        <begin position="423"/>
        <end position="433"/>
    </location>
</feature>
<feature type="region of interest" description="Disordered" evidence="1">
    <location>
        <begin position="1"/>
        <end position="97"/>
    </location>
</feature>
<accession>A0A2H3D731</accession>
<feature type="compositionally biased region" description="Polar residues" evidence="1">
    <location>
        <begin position="86"/>
        <end position="97"/>
    </location>
</feature>
<evidence type="ECO:0000256" key="1">
    <source>
        <dbReference type="SAM" id="MobiDB-lite"/>
    </source>
</evidence>
<protein>
    <submittedName>
        <fullName evidence="2">Uncharacterized protein</fullName>
    </submittedName>
</protein>
<feature type="compositionally biased region" description="Low complexity" evidence="1">
    <location>
        <begin position="71"/>
        <end position="85"/>
    </location>
</feature>
<dbReference type="STRING" id="47427.A0A2H3D731"/>
<feature type="compositionally biased region" description="Polar residues" evidence="1">
    <location>
        <begin position="1"/>
        <end position="11"/>
    </location>
</feature>
<reference evidence="3" key="1">
    <citation type="journal article" date="2017" name="Nat. Ecol. Evol.">
        <title>Genome expansion and lineage-specific genetic innovations in the forest pathogenic fungi Armillaria.</title>
        <authorList>
            <person name="Sipos G."/>
            <person name="Prasanna A.N."/>
            <person name="Walter M.C."/>
            <person name="O'Connor E."/>
            <person name="Balint B."/>
            <person name="Krizsan K."/>
            <person name="Kiss B."/>
            <person name="Hess J."/>
            <person name="Varga T."/>
            <person name="Slot J."/>
            <person name="Riley R."/>
            <person name="Boka B."/>
            <person name="Rigling D."/>
            <person name="Barry K."/>
            <person name="Lee J."/>
            <person name="Mihaltcheva S."/>
            <person name="LaButti K."/>
            <person name="Lipzen A."/>
            <person name="Waldron R."/>
            <person name="Moloney N.M."/>
            <person name="Sperisen C."/>
            <person name="Kredics L."/>
            <person name="Vagvoelgyi C."/>
            <person name="Patrignani A."/>
            <person name="Fitzpatrick D."/>
            <person name="Nagy I."/>
            <person name="Doyle S."/>
            <person name="Anderson J.B."/>
            <person name="Grigoriev I.V."/>
            <person name="Gueldener U."/>
            <person name="Muensterkoetter M."/>
            <person name="Nagy L.G."/>
        </authorList>
    </citation>
    <scope>NUCLEOTIDE SEQUENCE [LARGE SCALE GENOMIC DNA]</scope>
    <source>
        <strain evidence="3">Ar21-2</strain>
    </source>
</reference>
<evidence type="ECO:0000313" key="3">
    <source>
        <dbReference type="Proteomes" id="UP000217790"/>
    </source>
</evidence>
<feature type="region of interest" description="Disordered" evidence="1">
    <location>
        <begin position="335"/>
        <end position="361"/>
    </location>
</feature>
<dbReference type="InParanoid" id="A0A2H3D731"/>
<sequence length="473" mass="51912">MDSSAYPSDFQTPSRPYSPYSTPSHHINTYQGIERTSEDRHGGLFTLMRRDTPSSSNVGTPFAGSTPQCHSSGGSQQPPSQSPQQMPTIANFPTGSGITADDSGVMAATSGPPVVPCVFVSHLAKQFNLNSQYTANLHAFNELGSLGPGSLSVPDLTTRLYMLASMYHLNGIPRSTNNTETPEIKAMLEKVVEHINEGPWEVDSKLSTSIRLLCQEFLYQADRTNYTSLWRDVMAHLQENKEKYKLTDVFGNAMRERKLETVVRRQSSHTCSAMRSDIHTSLSADKFLTLEQFTASTARKYKHVGGSEQLHISYSQRNAIWRCFAFDNPHLMQQKSSQNLGDAASDASDSEHESVDIPQKRKRANLTAGTNFWEALQKYLSKEIALRGTSFENDLWATHLKSIIAFDKTGFRHADNAASVGHASGSPSPLASGGSSGPDNFAMDRNCDEGRLLRDTGAATGNALLTTLLASYN</sequence>
<organism evidence="2 3">
    <name type="scientific">Armillaria gallica</name>
    <name type="common">Bulbous honey fungus</name>
    <name type="synonym">Armillaria bulbosa</name>
    <dbReference type="NCBI Taxonomy" id="47427"/>
    <lineage>
        <taxon>Eukaryota</taxon>
        <taxon>Fungi</taxon>
        <taxon>Dikarya</taxon>
        <taxon>Basidiomycota</taxon>
        <taxon>Agaricomycotina</taxon>
        <taxon>Agaricomycetes</taxon>
        <taxon>Agaricomycetidae</taxon>
        <taxon>Agaricales</taxon>
        <taxon>Marasmiineae</taxon>
        <taxon>Physalacriaceae</taxon>
        <taxon>Armillaria</taxon>
    </lineage>
</organism>
<dbReference type="Proteomes" id="UP000217790">
    <property type="component" value="Unassembled WGS sequence"/>
</dbReference>
<feature type="compositionally biased region" description="Polar residues" evidence="1">
    <location>
        <begin position="53"/>
        <end position="70"/>
    </location>
</feature>
<keyword evidence="3" id="KW-1185">Reference proteome</keyword>